<dbReference type="GeneID" id="81390905"/>
<evidence type="ECO:0000313" key="5">
    <source>
        <dbReference type="EMBL" id="KAJ5115396.1"/>
    </source>
</evidence>
<dbReference type="AlphaFoldDB" id="A0A9W9KRP7"/>
<reference evidence="5" key="1">
    <citation type="submission" date="2022-11" db="EMBL/GenBank/DDBJ databases">
        <authorList>
            <person name="Petersen C."/>
        </authorList>
    </citation>
    <scope>NUCLEOTIDE SEQUENCE</scope>
    <source>
        <strain evidence="5">IBT 34128</strain>
    </source>
</reference>
<keyword evidence="3" id="KW-0472">Membrane</keyword>
<keyword evidence="3" id="KW-0812">Transmembrane</keyword>
<dbReference type="EMBL" id="JAPMSZ010000001">
    <property type="protein sequence ID" value="KAJ5115396.1"/>
    <property type="molecule type" value="Genomic_DNA"/>
</dbReference>
<dbReference type="FunFam" id="3.40.50.1820:FF:000223">
    <property type="entry name" value="Lipase/serine esterase"/>
    <property type="match status" value="1"/>
</dbReference>
<comment type="similarity">
    <text evidence="1">Belongs to the putative lipase ROG1 family.</text>
</comment>
<evidence type="ECO:0000313" key="6">
    <source>
        <dbReference type="Proteomes" id="UP001141434"/>
    </source>
</evidence>
<dbReference type="Proteomes" id="UP001141434">
    <property type="component" value="Unassembled WGS sequence"/>
</dbReference>
<evidence type="ECO:0000256" key="3">
    <source>
        <dbReference type="SAM" id="Phobius"/>
    </source>
</evidence>
<feature type="domain" description="DUF676" evidence="4">
    <location>
        <begin position="14"/>
        <end position="215"/>
    </location>
</feature>
<dbReference type="GO" id="GO:0047372">
    <property type="term" value="F:monoacylglycerol lipase activity"/>
    <property type="evidence" value="ECO:0007669"/>
    <property type="project" value="TreeGrafter"/>
</dbReference>
<dbReference type="InterPro" id="IPR029058">
    <property type="entry name" value="AB_hydrolase_fold"/>
</dbReference>
<evidence type="ECO:0000256" key="1">
    <source>
        <dbReference type="ARBA" id="ARBA00007920"/>
    </source>
</evidence>
<keyword evidence="3" id="KW-1133">Transmembrane helix</keyword>
<dbReference type="OrthoDB" id="273452at2759"/>
<keyword evidence="2" id="KW-0443">Lipid metabolism</keyword>
<dbReference type="GO" id="GO:0005811">
    <property type="term" value="C:lipid droplet"/>
    <property type="evidence" value="ECO:0007669"/>
    <property type="project" value="TreeGrafter"/>
</dbReference>
<keyword evidence="2" id="KW-0442">Lipid degradation</keyword>
<gene>
    <name evidence="5" type="ORF">NUU61_001155</name>
</gene>
<organism evidence="5 6">
    <name type="scientific">Penicillium alfredii</name>
    <dbReference type="NCBI Taxonomy" id="1506179"/>
    <lineage>
        <taxon>Eukaryota</taxon>
        <taxon>Fungi</taxon>
        <taxon>Dikarya</taxon>
        <taxon>Ascomycota</taxon>
        <taxon>Pezizomycotina</taxon>
        <taxon>Eurotiomycetes</taxon>
        <taxon>Eurotiomycetidae</taxon>
        <taxon>Eurotiales</taxon>
        <taxon>Aspergillaceae</taxon>
        <taxon>Penicillium</taxon>
    </lineage>
</organism>
<dbReference type="GO" id="GO:0004622">
    <property type="term" value="F:phosphatidylcholine lysophospholipase activity"/>
    <property type="evidence" value="ECO:0007669"/>
    <property type="project" value="TreeGrafter"/>
</dbReference>
<protein>
    <recommendedName>
        <fullName evidence="4">DUF676 domain-containing protein</fullName>
    </recommendedName>
</protein>
<keyword evidence="6" id="KW-1185">Reference proteome</keyword>
<dbReference type="InterPro" id="IPR044294">
    <property type="entry name" value="Lipase-like"/>
</dbReference>
<sequence>MVSGSQTMSENTIKADHLCVLVHGLWGNPSHLDYVASALRERHGEDRIHILCAKGNSGNFTYDGIELGGERLAHEIEETLDALATKNHKISKLSLVGYSLGGLVARYAIGLLHARGWLDKLEPVNFTTFASPHVGVRTPLKGLRDHIWNVLGARTVSTSGRQLFMIDSFRDTGRPLLSVLADPQSIFIQGLAKFQHRCVYANIVNDRSTVFYTTALSKVDPFRDLEEVNINYVKGYDRVIIDPDQYALPPATRQPETASSRAWKQFQALLFWVPLWILIILFVPLAATLFLLNAAVQTCRSRKRIRLHEEGKNGMLFGRYRVPLLVEDVRHAVEEVFENVNSRQEPAYLSSTEAESSDLTTEKATALGISEQIQLDERQTDTSLKTSDTLAGLEDSQHQLAPKLALNPAQFAIIDSLNSVGFRKYPVHIHKHRHSHAAIIVRMPKQGFGEGKIVMKHWLDKEFVV</sequence>
<dbReference type="RefSeq" id="XP_056516587.1">
    <property type="nucleotide sequence ID" value="XM_056651737.1"/>
</dbReference>
<proteinExistence type="inferred from homology"/>
<dbReference type="SUPFAM" id="SSF53474">
    <property type="entry name" value="alpha/beta-Hydrolases"/>
    <property type="match status" value="1"/>
</dbReference>
<dbReference type="GO" id="GO:0072330">
    <property type="term" value="P:monocarboxylic acid biosynthetic process"/>
    <property type="evidence" value="ECO:0007669"/>
    <property type="project" value="UniProtKB-ARBA"/>
</dbReference>
<dbReference type="GO" id="GO:0016042">
    <property type="term" value="P:lipid catabolic process"/>
    <property type="evidence" value="ECO:0007669"/>
    <property type="project" value="UniProtKB-KW"/>
</dbReference>
<name>A0A9W9KRP7_9EURO</name>
<dbReference type="InterPro" id="IPR007751">
    <property type="entry name" value="DUF676_lipase-like"/>
</dbReference>
<comment type="caution">
    <text evidence="5">The sequence shown here is derived from an EMBL/GenBank/DDBJ whole genome shotgun (WGS) entry which is preliminary data.</text>
</comment>
<dbReference type="GO" id="GO:0017000">
    <property type="term" value="P:antibiotic biosynthetic process"/>
    <property type="evidence" value="ECO:0007669"/>
    <property type="project" value="UniProtKB-ARBA"/>
</dbReference>
<dbReference type="Pfam" id="PF05057">
    <property type="entry name" value="DUF676"/>
    <property type="match status" value="1"/>
</dbReference>
<evidence type="ECO:0000256" key="2">
    <source>
        <dbReference type="ARBA" id="ARBA00022963"/>
    </source>
</evidence>
<reference evidence="5" key="2">
    <citation type="journal article" date="2023" name="IMA Fungus">
        <title>Comparative genomic study of the Penicillium genus elucidates a diverse pangenome and 15 lateral gene transfer events.</title>
        <authorList>
            <person name="Petersen C."/>
            <person name="Sorensen T."/>
            <person name="Nielsen M.R."/>
            <person name="Sondergaard T.E."/>
            <person name="Sorensen J.L."/>
            <person name="Fitzpatrick D.A."/>
            <person name="Frisvad J.C."/>
            <person name="Nielsen K.L."/>
        </authorList>
    </citation>
    <scope>NUCLEOTIDE SEQUENCE</scope>
    <source>
        <strain evidence="5">IBT 34128</strain>
    </source>
</reference>
<dbReference type="PANTHER" id="PTHR12482:SF65">
    <property type="entry name" value="ESTERASE, PUTATIVE (AFU_ORTHOLOGUE AFUA_3G12320)-RELATED"/>
    <property type="match status" value="1"/>
</dbReference>
<accession>A0A9W9KRP7</accession>
<evidence type="ECO:0000259" key="4">
    <source>
        <dbReference type="Pfam" id="PF05057"/>
    </source>
</evidence>
<dbReference type="PANTHER" id="PTHR12482">
    <property type="entry name" value="LIPASE ROG1-RELATED-RELATED"/>
    <property type="match status" value="1"/>
</dbReference>
<dbReference type="Gene3D" id="3.40.50.1820">
    <property type="entry name" value="alpha/beta hydrolase"/>
    <property type="match status" value="1"/>
</dbReference>
<feature type="transmembrane region" description="Helical" evidence="3">
    <location>
        <begin position="269"/>
        <end position="296"/>
    </location>
</feature>